<reference evidence="2" key="1">
    <citation type="submission" date="2018-05" db="EMBL/GenBank/DDBJ databases">
        <authorList>
            <person name="Lanie J.A."/>
            <person name="Ng W.-L."/>
            <person name="Kazmierczak K.M."/>
            <person name="Andrzejewski T.M."/>
            <person name="Davidsen T.M."/>
            <person name="Wayne K.J."/>
            <person name="Tettelin H."/>
            <person name="Glass J.I."/>
            <person name="Rusch D."/>
            <person name="Podicherti R."/>
            <person name="Tsui H.-C.T."/>
            <person name="Winkler M.E."/>
        </authorList>
    </citation>
    <scope>NUCLEOTIDE SEQUENCE</scope>
</reference>
<evidence type="ECO:0000256" key="1">
    <source>
        <dbReference type="SAM" id="Phobius"/>
    </source>
</evidence>
<accession>A0A381PDA5</accession>
<keyword evidence="1" id="KW-1133">Transmembrane helix</keyword>
<dbReference type="Pfam" id="PF14108">
    <property type="entry name" value="ABA4-like"/>
    <property type="match status" value="1"/>
</dbReference>
<feature type="transmembrane region" description="Helical" evidence="1">
    <location>
        <begin position="110"/>
        <end position="133"/>
    </location>
</feature>
<sequence>MSADFILSLCNNIVVPGWLLLVFLPRWKWTLGVICTGVIPFVLGLVYVGLFLSQFGNMPTGGGFGSLSGIATLFSNPYVLAAGWIHYLAFDLFVGAWEVYDSQKFGVSHWLVLPCLFLTLMLGPTGLAMYLIIRAVVTRKPEIYESQPVRS</sequence>
<feature type="transmembrane region" description="Helical" evidence="1">
    <location>
        <begin position="5"/>
        <end position="23"/>
    </location>
</feature>
<gene>
    <name evidence="2" type="ORF">METZ01_LOCUS17458</name>
</gene>
<evidence type="ECO:0000313" key="2">
    <source>
        <dbReference type="EMBL" id="SUZ64604.1"/>
    </source>
</evidence>
<dbReference type="AlphaFoldDB" id="A0A381PDA5"/>
<keyword evidence="1" id="KW-0812">Transmembrane</keyword>
<proteinExistence type="predicted"/>
<protein>
    <recommendedName>
        <fullName evidence="3">DUF4281 domain-containing protein</fullName>
    </recommendedName>
</protein>
<dbReference type="PANTHER" id="PTHR34543">
    <property type="entry name" value="PROTEIN ABA DEFICIENT 4, CHLOROPLASTIC"/>
    <property type="match status" value="1"/>
</dbReference>
<feature type="transmembrane region" description="Helical" evidence="1">
    <location>
        <begin position="64"/>
        <end position="90"/>
    </location>
</feature>
<feature type="transmembrane region" description="Helical" evidence="1">
    <location>
        <begin position="29"/>
        <end position="52"/>
    </location>
</feature>
<organism evidence="2">
    <name type="scientific">marine metagenome</name>
    <dbReference type="NCBI Taxonomy" id="408172"/>
    <lineage>
        <taxon>unclassified sequences</taxon>
        <taxon>metagenomes</taxon>
        <taxon>ecological metagenomes</taxon>
    </lineage>
</organism>
<keyword evidence="1" id="KW-0472">Membrane</keyword>
<dbReference type="PANTHER" id="PTHR34543:SF1">
    <property type="entry name" value="PROTEIN ABA DEFICIENT 4, CHLOROPLASTIC"/>
    <property type="match status" value="1"/>
</dbReference>
<evidence type="ECO:0008006" key="3">
    <source>
        <dbReference type="Google" id="ProtNLM"/>
    </source>
</evidence>
<name>A0A381PDA5_9ZZZZ</name>
<dbReference type="EMBL" id="UINC01000939">
    <property type="protein sequence ID" value="SUZ64604.1"/>
    <property type="molecule type" value="Genomic_DNA"/>
</dbReference>
<dbReference type="InterPro" id="IPR025461">
    <property type="entry name" value="ABA4-like"/>
</dbReference>